<accession>A0A844ZPD6</accession>
<comment type="caution">
    <text evidence="5">The sequence shown here is derived from an EMBL/GenBank/DDBJ whole genome shotgun (WGS) entry which is preliminary data.</text>
</comment>
<dbReference type="Pfam" id="PF05378">
    <property type="entry name" value="Hydant_A_N"/>
    <property type="match status" value="1"/>
</dbReference>
<gene>
    <name evidence="5" type="ORF">GRI32_10660</name>
</gene>
<dbReference type="Pfam" id="PF01968">
    <property type="entry name" value="Hydantoinase_A"/>
    <property type="match status" value="1"/>
</dbReference>
<feature type="domain" description="Hydantoinase/oxoprolinase N-terminal" evidence="4">
    <location>
        <begin position="7"/>
        <end position="182"/>
    </location>
</feature>
<dbReference type="Proteomes" id="UP000435243">
    <property type="component" value="Unassembled WGS sequence"/>
</dbReference>
<dbReference type="GO" id="GO:0017168">
    <property type="term" value="F:5-oxoprolinase (ATP-hydrolyzing) activity"/>
    <property type="evidence" value="ECO:0007669"/>
    <property type="project" value="TreeGrafter"/>
</dbReference>
<feature type="domain" description="Hydantoinase B/oxoprolinase" evidence="3">
    <location>
        <begin position="684"/>
        <end position="1190"/>
    </location>
</feature>
<dbReference type="GO" id="GO:0005829">
    <property type="term" value="C:cytosol"/>
    <property type="evidence" value="ECO:0007669"/>
    <property type="project" value="TreeGrafter"/>
</dbReference>
<sequence length="1190" mass="124285">MSAQKWHFWIDRGGTFTDVVARRPDGQIHTAKLLSEDPAHYDDAAVAAIRQLTGIAQGPLPAADIRIGTTVATNALLERKGEPLLLAITRGFGDALAIGTQERPDIFARAIVKPQPLPARVLEIDERVGADGTSHRALDTEAARAGMQAAYDAGLRAIAIALMHGWRFTAHEQQLAQIAADVGFTEIVVSHRASPLARLIGRADTTCVDAYLSPVLARYVAGLTAALGEGQKPLFMQSNGGLVAAEFLRGKDAILSGPAGGIVGMAQTSLRAGYDRAIGFDMGGTSTDVSLFAGEYERDSDNRVAGVRVRSPMMRIHTVAAGGGSICRFDGARFLVGPQSAGAQPGPACYRAGGPLTVTDCNLILGKLQADHFPRLFGPEGDQPIDRTASLKRMEEVLSQVEQATGKRMSAQAAAEGFIAIAVANMANAIRAISVARGHDMARFALNCFGGAGGQHACLVADALGIETVLLHPLSGVLSAYGMGLADRRTTVEQSCGLPLDAGAELALISGRLADEARAAMAAQAIDPAAVEVSAQAHIRHANGDSTISVPLAGEQAMREAFAAAFHTRFGYHSDAALVVESLRVDAIAPTQHGGALQFAAVTRQASGAGQAQCHMAGADYLCPVLARSDLKTGEALPGPAMIVDPVATMIVEPGWQAEAGAEGMVVLTRHARQGEARITTALDPVRLEIFGGLFMAIAEEMGAALQHSARSVNIRERLDFSCAIFDADGNLIANAPHMPVHLGSMGDSVRAVIARHGHAMREGMGYALNAPYQGGTHLPDITVIRPVFTGGQASPAFYTAARGHHADIGGIAPGSMPSDSTSIEQEGVVLDCVEILRDGHFLADDLRKILSSGPYPARNVEQNIADLAAQLAACQRGSTRLLEMAESYGADVVAAYMGHLLDYAEGAARGVLKQLADGAHEAVFDDGAVIAVRVSVDRETGSAEIDFAGTSPQQPGNFNAPSSVVRAACLYAVRCLTDLPVPLNDGFLRPVSIRIPAGSMLAPEYPAAVVAGNVETSQMVTDALMAAMGAMAASQGTMNNFTFGDEAHQYYETIAGGAGAGPGFDGADAVQTHMTNSRLTDPEILEQRFPVLVEEFSVRKGSGGNGKWHGGDGTVRRIRFLQAMQANILSGRRLVAPFGLAGGQDAAPGRNRIIRASGQIDSLPATASAPLGEGDIFEIETPGGGGFGS</sequence>
<dbReference type="InterPro" id="IPR002821">
    <property type="entry name" value="Hydantoinase_A"/>
</dbReference>
<dbReference type="InterPro" id="IPR003692">
    <property type="entry name" value="Hydantoinase_B"/>
</dbReference>
<dbReference type="PANTHER" id="PTHR11365">
    <property type="entry name" value="5-OXOPROLINASE RELATED"/>
    <property type="match status" value="1"/>
</dbReference>
<dbReference type="InterPro" id="IPR045079">
    <property type="entry name" value="Oxoprolinase-like"/>
</dbReference>
<dbReference type="PANTHER" id="PTHR11365:SF23">
    <property type="entry name" value="HYPOTHETICAL 5-OXOPROLINASE (EUROFUNG)-RELATED"/>
    <property type="match status" value="1"/>
</dbReference>
<dbReference type="AlphaFoldDB" id="A0A844ZPD6"/>
<dbReference type="Pfam" id="PF02538">
    <property type="entry name" value="Hydantoinase_B"/>
    <property type="match status" value="1"/>
</dbReference>
<dbReference type="OrthoDB" id="9759608at2"/>
<evidence type="ECO:0000259" key="2">
    <source>
        <dbReference type="Pfam" id="PF01968"/>
    </source>
</evidence>
<evidence type="ECO:0000256" key="1">
    <source>
        <dbReference type="ARBA" id="ARBA00010403"/>
    </source>
</evidence>
<evidence type="ECO:0000313" key="6">
    <source>
        <dbReference type="Proteomes" id="UP000435243"/>
    </source>
</evidence>
<feature type="domain" description="Hydantoinase A/oxoprolinase" evidence="2">
    <location>
        <begin position="202"/>
        <end position="490"/>
    </location>
</feature>
<dbReference type="GO" id="GO:0006749">
    <property type="term" value="P:glutathione metabolic process"/>
    <property type="evidence" value="ECO:0007669"/>
    <property type="project" value="TreeGrafter"/>
</dbReference>
<evidence type="ECO:0000259" key="4">
    <source>
        <dbReference type="Pfam" id="PF05378"/>
    </source>
</evidence>
<comment type="similarity">
    <text evidence="1">Belongs to the oxoprolinase family.</text>
</comment>
<proteinExistence type="inferred from homology"/>
<evidence type="ECO:0000259" key="3">
    <source>
        <dbReference type="Pfam" id="PF02538"/>
    </source>
</evidence>
<dbReference type="RefSeq" id="WP_160592059.1">
    <property type="nucleotide sequence ID" value="NZ_BAAAFP010000001.1"/>
</dbReference>
<organism evidence="5 6">
    <name type="scientific">Alteraurantiacibacter aestuarii</name>
    <dbReference type="NCBI Taxonomy" id="650004"/>
    <lineage>
        <taxon>Bacteria</taxon>
        <taxon>Pseudomonadati</taxon>
        <taxon>Pseudomonadota</taxon>
        <taxon>Alphaproteobacteria</taxon>
        <taxon>Sphingomonadales</taxon>
        <taxon>Erythrobacteraceae</taxon>
        <taxon>Alteraurantiacibacter</taxon>
    </lineage>
</organism>
<evidence type="ECO:0000313" key="5">
    <source>
        <dbReference type="EMBL" id="MXO89202.1"/>
    </source>
</evidence>
<protein>
    <submittedName>
        <fullName evidence="5">5-oxoprolinase</fullName>
    </submittedName>
</protein>
<name>A0A844ZPD6_9SPHN</name>
<dbReference type="EMBL" id="WTYY01000005">
    <property type="protein sequence ID" value="MXO89202.1"/>
    <property type="molecule type" value="Genomic_DNA"/>
</dbReference>
<reference evidence="5 6" key="1">
    <citation type="submission" date="2019-12" db="EMBL/GenBank/DDBJ databases">
        <title>Genomic-based taxomic classification of the family Erythrobacteraceae.</title>
        <authorList>
            <person name="Xu L."/>
        </authorList>
    </citation>
    <scope>NUCLEOTIDE SEQUENCE [LARGE SCALE GENOMIC DNA]</scope>
    <source>
        <strain evidence="5 6">JCM 16339</strain>
    </source>
</reference>
<dbReference type="InterPro" id="IPR008040">
    <property type="entry name" value="Hydant_A_N"/>
</dbReference>
<keyword evidence="6" id="KW-1185">Reference proteome</keyword>